<dbReference type="Proteomes" id="UP001217089">
    <property type="component" value="Unassembled WGS sequence"/>
</dbReference>
<proteinExistence type="predicted"/>
<accession>A0ABQ9EUR4</accession>
<reference evidence="1 2" key="1">
    <citation type="submission" date="2022-12" db="EMBL/GenBank/DDBJ databases">
        <title>Chromosome-level genome of Tegillarca granosa.</title>
        <authorList>
            <person name="Kim J."/>
        </authorList>
    </citation>
    <scope>NUCLEOTIDE SEQUENCE [LARGE SCALE GENOMIC DNA]</scope>
    <source>
        <strain evidence="1">Teg-2019</strain>
        <tissue evidence="1">Adductor muscle</tissue>
    </source>
</reference>
<organism evidence="1 2">
    <name type="scientific">Tegillarca granosa</name>
    <name type="common">Malaysian cockle</name>
    <name type="synonym">Anadara granosa</name>
    <dbReference type="NCBI Taxonomy" id="220873"/>
    <lineage>
        <taxon>Eukaryota</taxon>
        <taxon>Metazoa</taxon>
        <taxon>Spiralia</taxon>
        <taxon>Lophotrochozoa</taxon>
        <taxon>Mollusca</taxon>
        <taxon>Bivalvia</taxon>
        <taxon>Autobranchia</taxon>
        <taxon>Pteriomorphia</taxon>
        <taxon>Arcoida</taxon>
        <taxon>Arcoidea</taxon>
        <taxon>Arcidae</taxon>
        <taxon>Tegillarca</taxon>
    </lineage>
</organism>
<keyword evidence="2" id="KW-1185">Reference proteome</keyword>
<protein>
    <submittedName>
        <fullName evidence="1">Uncharacterized protein</fullName>
    </submittedName>
</protein>
<gene>
    <name evidence="1" type="ORF">KUTeg_015132</name>
</gene>
<name>A0ABQ9EUR4_TEGGR</name>
<dbReference type="EMBL" id="JARBDR010000793">
    <property type="protein sequence ID" value="KAJ8307048.1"/>
    <property type="molecule type" value="Genomic_DNA"/>
</dbReference>
<evidence type="ECO:0000313" key="1">
    <source>
        <dbReference type="EMBL" id="KAJ8307048.1"/>
    </source>
</evidence>
<comment type="caution">
    <text evidence="1">The sequence shown here is derived from an EMBL/GenBank/DDBJ whole genome shotgun (WGS) entry which is preliminary data.</text>
</comment>
<evidence type="ECO:0000313" key="2">
    <source>
        <dbReference type="Proteomes" id="UP001217089"/>
    </source>
</evidence>
<sequence>MSYLELLRAKSLQQEDRDCVFERVTAVIKNIKQWLKAVTEIFEFLPTFFFQKHKIFDTGMAVLPLNLTDRDYYRFIPLIDQFLAVLMCLEVGLVIHDIADRFLILTSTFSNIFVT</sequence>